<feature type="domain" description="Aminotransferase class I/classII large" evidence="5">
    <location>
        <begin position="34"/>
        <end position="393"/>
    </location>
</feature>
<comment type="cofactor">
    <cofactor evidence="1">
        <name>pyridoxal 5'-phosphate</name>
        <dbReference type="ChEBI" id="CHEBI:597326"/>
    </cofactor>
</comment>
<evidence type="ECO:0000256" key="2">
    <source>
        <dbReference type="ARBA" id="ARBA00010008"/>
    </source>
</evidence>
<accession>A0A0C3HGN0</accession>
<organism evidence="6 7">
    <name type="scientific">Oidiodendron maius (strain Zn)</name>
    <dbReference type="NCBI Taxonomy" id="913774"/>
    <lineage>
        <taxon>Eukaryota</taxon>
        <taxon>Fungi</taxon>
        <taxon>Dikarya</taxon>
        <taxon>Ascomycota</taxon>
        <taxon>Pezizomycotina</taxon>
        <taxon>Leotiomycetes</taxon>
        <taxon>Leotiomycetes incertae sedis</taxon>
        <taxon>Myxotrichaceae</taxon>
        <taxon>Oidiodendron</taxon>
    </lineage>
</organism>
<dbReference type="SUPFAM" id="SSF53383">
    <property type="entry name" value="PLP-dependent transferases"/>
    <property type="match status" value="1"/>
</dbReference>
<reference evidence="6 7" key="1">
    <citation type="submission" date="2014-04" db="EMBL/GenBank/DDBJ databases">
        <authorList>
            <consortium name="DOE Joint Genome Institute"/>
            <person name="Kuo A."/>
            <person name="Martino E."/>
            <person name="Perotto S."/>
            <person name="Kohler A."/>
            <person name="Nagy L.G."/>
            <person name="Floudas D."/>
            <person name="Copeland A."/>
            <person name="Barry K.W."/>
            <person name="Cichocki N."/>
            <person name="Veneault-Fourrey C."/>
            <person name="LaButti K."/>
            <person name="Lindquist E.A."/>
            <person name="Lipzen A."/>
            <person name="Lundell T."/>
            <person name="Morin E."/>
            <person name="Murat C."/>
            <person name="Sun H."/>
            <person name="Tunlid A."/>
            <person name="Henrissat B."/>
            <person name="Grigoriev I.V."/>
            <person name="Hibbett D.S."/>
            <person name="Martin F."/>
            <person name="Nordberg H.P."/>
            <person name="Cantor M.N."/>
            <person name="Hua S.X."/>
        </authorList>
    </citation>
    <scope>NUCLEOTIDE SEQUENCE [LARGE SCALE GENOMIC DNA]</scope>
    <source>
        <strain evidence="6 7">Zn</strain>
    </source>
</reference>
<keyword evidence="4" id="KW-0663">Pyridoxal phosphate</keyword>
<dbReference type="GO" id="GO:0016740">
    <property type="term" value="F:transferase activity"/>
    <property type="evidence" value="ECO:0007669"/>
    <property type="project" value="UniProtKB-KW"/>
</dbReference>
<keyword evidence="3" id="KW-0808">Transferase</keyword>
<gene>
    <name evidence="6" type="ORF">OIDMADRAFT_111401</name>
</gene>
<evidence type="ECO:0000259" key="5">
    <source>
        <dbReference type="Pfam" id="PF00155"/>
    </source>
</evidence>
<dbReference type="Pfam" id="PF00155">
    <property type="entry name" value="Aminotran_1_2"/>
    <property type="match status" value="1"/>
</dbReference>
<dbReference type="InterPro" id="IPR004839">
    <property type="entry name" value="Aminotransferase_I/II_large"/>
</dbReference>
<sequence length="426" mass="46806">MPLSPLHTMMNGLLEQRASRSALRSLRTAPPSSVDFSSNDFLSLSSSPVFRTAFLQELAAHPNFKIGSGGSRLLDGNSVYAEELEREVAAFHGAEAALLFNSGFDANAGFFSCVPQPGDTIFYDDQIHASVHEGMRLSRAGEKVSFAHNSVEDLRTKLTECIQQDTLIIQGRRNVFVAVEALYSMDGDLAPIEAIVELVEKLLPGGNGHVVVDEAHSNGVYGFQGRGIVCSLGLESRIFARLHTFGKGLACSGAMMLCSLLTREYLINYARPLIYTTSISFPSLAAIKVVYSLMKQGQTQHLITKLNELIDHLYSRLETLEIPTKMYNGVRKQALEIPLQKPQSPIFSLITPEPRSLAKYCQDNGFVVRPIVPPTVPKGTERVRVCLHSGNTILDIEGLIGKIGEWLRRADRVTMTGPKLKFKSAL</sequence>
<reference evidence="7" key="2">
    <citation type="submission" date="2015-01" db="EMBL/GenBank/DDBJ databases">
        <title>Evolutionary Origins and Diversification of the Mycorrhizal Mutualists.</title>
        <authorList>
            <consortium name="DOE Joint Genome Institute"/>
            <consortium name="Mycorrhizal Genomics Consortium"/>
            <person name="Kohler A."/>
            <person name="Kuo A."/>
            <person name="Nagy L.G."/>
            <person name="Floudas D."/>
            <person name="Copeland A."/>
            <person name="Barry K.W."/>
            <person name="Cichocki N."/>
            <person name="Veneault-Fourrey C."/>
            <person name="LaButti K."/>
            <person name="Lindquist E.A."/>
            <person name="Lipzen A."/>
            <person name="Lundell T."/>
            <person name="Morin E."/>
            <person name="Murat C."/>
            <person name="Riley R."/>
            <person name="Ohm R."/>
            <person name="Sun H."/>
            <person name="Tunlid A."/>
            <person name="Henrissat B."/>
            <person name="Grigoriev I.V."/>
            <person name="Hibbett D.S."/>
            <person name="Martin F."/>
        </authorList>
    </citation>
    <scope>NUCLEOTIDE SEQUENCE [LARGE SCALE GENOMIC DNA]</scope>
    <source>
        <strain evidence="7">Zn</strain>
    </source>
</reference>
<comment type="similarity">
    <text evidence="2">Belongs to the class-II pyridoxal-phosphate-dependent aminotransferase family. BioF subfamily.</text>
</comment>
<protein>
    <recommendedName>
        <fullName evidence="5">Aminotransferase class I/classII large domain-containing protein</fullName>
    </recommendedName>
</protein>
<dbReference type="Gene3D" id="3.40.640.10">
    <property type="entry name" value="Type I PLP-dependent aspartate aminotransferase-like (Major domain)"/>
    <property type="match status" value="1"/>
</dbReference>
<dbReference type="Proteomes" id="UP000054321">
    <property type="component" value="Unassembled WGS sequence"/>
</dbReference>
<dbReference type="InterPro" id="IPR050087">
    <property type="entry name" value="AON_synthase_class-II"/>
</dbReference>
<dbReference type="InterPro" id="IPR015422">
    <property type="entry name" value="PyrdxlP-dep_Trfase_small"/>
</dbReference>
<evidence type="ECO:0000256" key="1">
    <source>
        <dbReference type="ARBA" id="ARBA00001933"/>
    </source>
</evidence>
<name>A0A0C3HGN0_OIDMZ</name>
<dbReference type="EMBL" id="KN832870">
    <property type="protein sequence ID" value="KIN07356.1"/>
    <property type="molecule type" value="Genomic_DNA"/>
</dbReference>
<dbReference type="HOGENOM" id="CLU_015846_3_0_1"/>
<dbReference type="STRING" id="913774.A0A0C3HGN0"/>
<evidence type="ECO:0000313" key="6">
    <source>
        <dbReference type="EMBL" id="KIN07356.1"/>
    </source>
</evidence>
<dbReference type="PANTHER" id="PTHR13693">
    <property type="entry name" value="CLASS II AMINOTRANSFERASE/8-AMINO-7-OXONONANOATE SYNTHASE"/>
    <property type="match status" value="1"/>
</dbReference>
<dbReference type="Gene3D" id="3.90.1150.10">
    <property type="entry name" value="Aspartate Aminotransferase, domain 1"/>
    <property type="match status" value="1"/>
</dbReference>
<dbReference type="InterPro" id="IPR015424">
    <property type="entry name" value="PyrdxlP-dep_Trfase"/>
</dbReference>
<evidence type="ECO:0000313" key="7">
    <source>
        <dbReference type="Proteomes" id="UP000054321"/>
    </source>
</evidence>
<dbReference type="AlphaFoldDB" id="A0A0C3HGN0"/>
<dbReference type="InParanoid" id="A0A0C3HGN0"/>
<dbReference type="GO" id="GO:0009102">
    <property type="term" value="P:biotin biosynthetic process"/>
    <property type="evidence" value="ECO:0007669"/>
    <property type="project" value="TreeGrafter"/>
</dbReference>
<keyword evidence="7" id="KW-1185">Reference proteome</keyword>
<evidence type="ECO:0000256" key="4">
    <source>
        <dbReference type="ARBA" id="ARBA00022898"/>
    </source>
</evidence>
<dbReference type="GO" id="GO:0030170">
    <property type="term" value="F:pyridoxal phosphate binding"/>
    <property type="evidence" value="ECO:0007669"/>
    <property type="project" value="InterPro"/>
</dbReference>
<dbReference type="PANTHER" id="PTHR13693:SF77">
    <property type="entry name" value="8-AMINO-7-OXONONANOATE SYNTHASE"/>
    <property type="match status" value="1"/>
</dbReference>
<proteinExistence type="inferred from homology"/>
<dbReference type="OrthoDB" id="2382073at2759"/>
<evidence type="ECO:0000256" key="3">
    <source>
        <dbReference type="ARBA" id="ARBA00022679"/>
    </source>
</evidence>
<dbReference type="InterPro" id="IPR015421">
    <property type="entry name" value="PyrdxlP-dep_Trfase_major"/>
</dbReference>